<feature type="compositionally biased region" description="Gly residues" evidence="1">
    <location>
        <begin position="23"/>
        <end position="32"/>
    </location>
</feature>
<evidence type="ECO:0000313" key="2">
    <source>
        <dbReference type="EMBL" id="ODA34036.1"/>
    </source>
</evidence>
<dbReference type="AlphaFoldDB" id="A0A1C3ELC2"/>
<evidence type="ECO:0000313" key="3">
    <source>
        <dbReference type="Proteomes" id="UP000094936"/>
    </source>
</evidence>
<comment type="caution">
    <text evidence="2">The sequence shown here is derived from an EMBL/GenBank/DDBJ whole genome shotgun (WGS) entry which is preliminary data.</text>
</comment>
<name>A0A1C3ELC2_9GAMM</name>
<accession>A0A1C3ELC2</accession>
<protein>
    <submittedName>
        <fullName evidence="2">Uncharacterized protein</fullName>
    </submittedName>
</protein>
<dbReference type="Proteomes" id="UP000094936">
    <property type="component" value="Unassembled WGS sequence"/>
</dbReference>
<feature type="region of interest" description="Disordered" evidence="1">
    <location>
        <begin position="23"/>
        <end position="70"/>
    </location>
</feature>
<keyword evidence="3" id="KW-1185">Reference proteome</keyword>
<evidence type="ECO:0000256" key="1">
    <source>
        <dbReference type="SAM" id="MobiDB-lite"/>
    </source>
</evidence>
<proteinExistence type="predicted"/>
<gene>
    <name evidence="2" type="ORF">A8L45_08305</name>
</gene>
<sequence>MAVDAAGPVGNLIKTGLNTVLGGGGGGGGGGPAALSKQVMGNQNARTKERTDDNDETQKMDNEMKKNTDQNLIIKKHSDRFTAAFVNG</sequence>
<feature type="compositionally biased region" description="Basic and acidic residues" evidence="1">
    <location>
        <begin position="46"/>
        <end position="68"/>
    </location>
</feature>
<dbReference type="EMBL" id="LYBM01000011">
    <property type="protein sequence ID" value="ODA34036.1"/>
    <property type="molecule type" value="Genomic_DNA"/>
</dbReference>
<dbReference type="STRING" id="1080227.A8L45_08305"/>
<organism evidence="2 3">
    <name type="scientific">Veronia pacifica</name>
    <dbReference type="NCBI Taxonomy" id="1080227"/>
    <lineage>
        <taxon>Bacteria</taxon>
        <taxon>Pseudomonadati</taxon>
        <taxon>Pseudomonadota</taxon>
        <taxon>Gammaproteobacteria</taxon>
        <taxon>Vibrionales</taxon>
        <taxon>Vibrionaceae</taxon>
        <taxon>Veronia</taxon>
    </lineage>
</organism>
<reference evidence="2 3" key="1">
    <citation type="submission" date="2016-05" db="EMBL/GenBank/DDBJ databases">
        <title>Genomic Taxonomy of the Vibrionaceae.</title>
        <authorList>
            <person name="Gomez-Gil B."/>
            <person name="Enciso-Ibarra J."/>
        </authorList>
    </citation>
    <scope>NUCLEOTIDE SEQUENCE [LARGE SCALE GENOMIC DNA]</scope>
    <source>
        <strain evidence="2 3">CAIM 1920</strain>
    </source>
</reference>
<dbReference type="RefSeq" id="WP_068901117.1">
    <property type="nucleotide sequence ID" value="NZ_JBHUIF010000013.1"/>
</dbReference>